<organism evidence="2 3">
    <name type="scientific">Mycena albidolilacea</name>
    <dbReference type="NCBI Taxonomy" id="1033008"/>
    <lineage>
        <taxon>Eukaryota</taxon>
        <taxon>Fungi</taxon>
        <taxon>Dikarya</taxon>
        <taxon>Basidiomycota</taxon>
        <taxon>Agaricomycotina</taxon>
        <taxon>Agaricomycetes</taxon>
        <taxon>Agaricomycetidae</taxon>
        <taxon>Agaricales</taxon>
        <taxon>Marasmiineae</taxon>
        <taxon>Mycenaceae</taxon>
        <taxon>Mycena</taxon>
    </lineage>
</organism>
<evidence type="ECO:0000313" key="2">
    <source>
        <dbReference type="EMBL" id="KAJ7359372.1"/>
    </source>
</evidence>
<feature type="chain" id="PRO_5041998052" evidence="1">
    <location>
        <begin position="27"/>
        <end position="116"/>
    </location>
</feature>
<dbReference type="EMBL" id="JARIHO010000006">
    <property type="protein sequence ID" value="KAJ7359372.1"/>
    <property type="molecule type" value="Genomic_DNA"/>
</dbReference>
<keyword evidence="1" id="KW-0732">Signal</keyword>
<gene>
    <name evidence="2" type="ORF">DFH08DRAFT_931913</name>
</gene>
<evidence type="ECO:0000256" key="1">
    <source>
        <dbReference type="SAM" id="SignalP"/>
    </source>
</evidence>
<evidence type="ECO:0000313" key="3">
    <source>
        <dbReference type="Proteomes" id="UP001218218"/>
    </source>
</evidence>
<name>A0AAD7AI03_9AGAR</name>
<accession>A0AAD7AI03</accession>
<comment type="caution">
    <text evidence="2">The sequence shown here is derived from an EMBL/GenBank/DDBJ whole genome shotgun (WGS) entry which is preliminary data.</text>
</comment>
<dbReference type="AlphaFoldDB" id="A0AAD7AI03"/>
<reference evidence="2" key="1">
    <citation type="submission" date="2023-03" db="EMBL/GenBank/DDBJ databases">
        <title>Massive genome expansion in bonnet fungi (Mycena s.s.) driven by repeated elements and novel gene families across ecological guilds.</title>
        <authorList>
            <consortium name="Lawrence Berkeley National Laboratory"/>
            <person name="Harder C.B."/>
            <person name="Miyauchi S."/>
            <person name="Viragh M."/>
            <person name="Kuo A."/>
            <person name="Thoen E."/>
            <person name="Andreopoulos B."/>
            <person name="Lu D."/>
            <person name="Skrede I."/>
            <person name="Drula E."/>
            <person name="Henrissat B."/>
            <person name="Morin E."/>
            <person name="Kohler A."/>
            <person name="Barry K."/>
            <person name="LaButti K."/>
            <person name="Morin E."/>
            <person name="Salamov A."/>
            <person name="Lipzen A."/>
            <person name="Mereny Z."/>
            <person name="Hegedus B."/>
            <person name="Baldrian P."/>
            <person name="Stursova M."/>
            <person name="Weitz H."/>
            <person name="Taylor A."/>
            <person name="Grigoriev I.V."/>
            <person name="Nagy L.G."/>
            <person name="Martin F."/>
            <person name="Kauserud H."/>
        </authorList>
    </citation>
    <scope>NUCLEOTIDE SEQUENCE</scope>
    <source>
        <strain evidence="2">CBHHK002</strain>
    </source>
</reference>
<feature type="signal peptide" evidence="1">
    <location>
        <begin position="1"/>
        <end position="26"/>
    </location>
</feature>
<keyword evidence="3" id="KW-1185">Reference proteome</keyword>
<protein>
    <submittedName>
        <fullName evidence="2">Uncharacterized protein</fullName>
    </submittedName>
</protein>
<sequence>MHAFKFVSLPAAAVLMLLALVQGGVAQGLAEVVEVEPVPLGGLCGSIAGTASPPAYAATSTPTRAKSNESLALLHFALRLKLEPSMHNSQTCYASGGAKSDNKEWMLGKDLKLEAP</sequence>
<dbReference type="Proteomes" id="UP001218218">
    <property type="component" value="Unassembled WGS sequence"/>
</dbReference>
<proteinExistence type="predicted"/>